<evidence type="ECO:0000259" key="1">
    <source>
        <dbReference type="Pfam" id="PF24096"/>
    </source>
</evidence>
<feature type="domain" description="DUF7379" evidence="1">
    <location>
        <begin position="232"/>
        <end position="410"/>
    </location>
</feature>
<reference evidence="3" key="1">
    <citation type="journal article" date="2019" name="Int. J. Syst. Evol. Microbiol.">
        <title>The Global Catalogue of Microorganisms (GCM) 10K type strain sequencing project: providing services to taxonomists for standard genome sequencing and annotation.</title>
        <authorList>
            <consortium name="The Broad Institute Genomics Platform"/>
            <consortium name="The Broad Institute Genome Sequencing Center for Infectious Disease"/>
            <person name="Wu L."/>
            <person name="Ma J."/>
        </authorList>
    </citation>
    <scope>NUCLEOTIDE SEQUENCE [LARGE SCALE GENOMIC DNA]</scope>
    <source>
        <strain evidence="3">JCM 10425</strain>
    </source>
</reference>
<dbReference type="InterPro" id="IPR029058">
    <property type="entry name" value="AB_hydrolase_fold"/>
</dbReference>
<accession>A0ABP3DAZ2</accession>
<dbReference type="EMBL" id="BAAAGX010000006">
    <property type="protein sequence ID" value="GAA0226637.1"/>
    <property type="molecule type" value="Genomic_DNA"/>
</dbReference>
<gene>
    <name evidence="2" type="ORF">GCM10009539_09920</name>
</gene>
<sequence>MVTVPELEHDHELELADGVRISSSGVSAVVGALRRPGAARGLLADDLSGAAAPLAPLLGAAGMRVVLGVPLDEIAVSARGFTGETPYVEVAVSAPGPDEGQVVLEVDDVGLVRWHVDVGAVATAAAIADGAGTPPRGVAPVRAGLEQVFRVPVRQDDRRALVGFGIRKVLHLIRFPIEAAAAAAGQVVVGWWENRHRPHSLTLVTPETLADVPPPGGVPTARLAELADQPFLLLVHGTFSTIRSGFAGLARPGDGPGLADLVARYDGRVLGFDHQTLHVDPSVNARWLLERLPRDRPVTLDLLTHSRGGLVGRLIADPGLAREVGVPAPNVRRLIHVGTPNDGTVLASPKRWTTLLDVFTNLLSVLPEEVSTATVESVIELVKQIATGVFTGLAGLTAMDPGNPAVTDANRRPIGGAVRGAGWVRAVASDFTPADGDLRRKALNAIVDPFFGAGNDLVVPTRGVYEAGEYRVADPFVVPTPSTVVHTAFFADARVRAKLGEWLPGAVTE</sequence>
<name>A0ABP3DAZ2_9ACTN</name>
<keyword evidence="3" id="KW-1185">Reference proteome</keyword>
<proteinExistence type="predicted"/>
<evidence type="ECO:0000313" key="3">
    <source>
        <dbReference type="Proteomes" id="UP001500967"/>
    </source>
</evidence>
<dbReference type="SUPFAM" id="SSF53474">
    <property type="entry name" value="alpha/beta-Hydrolases"/>
    <property type="match status" value="1"/>
</dbReference>
<evidence type="ECO:0000313" key="2">
    <source>
        <dbReference type="EMBL" id="GAA0226637.1"/>
    </source>
</evidence>
<dbReference type="Gene3D" id="3.40.50.1820">
    <property type="entry name" value="alpha/beta hydrolase"/>
    <property type="match status" value="1"/>
</dbReference>
<comment type="caution">
    <text evidence="2">The sequence shown here is derived from an EMBL/GenBank/DDBJ whole genome shotgun (WGS) entry which is preliminary data.</text>
</comment>
<dbReference type="Proteomes" id="UP001500967">
    <property type="component" value="Unassembled WGS sequence"/>
</dbReference>
<dbReference type="Pfam" id="PF24096">
    <property type="entry name" value="DUF7379"/>
    <property type="match status" value="1"/>
</dbReference>
<organism evidence="2 3">
    <name type="scientific">Cryptosporangium japonicum</name>
    <dbReference type="NCBI Taxonomy" id="80872"/>
    <lineage>
        <taxon>Bacteria</taxon>
        <taxon>Bacillati</taxon>
        <taxon>Actinomycetota</taxon>
        <taxon>Actinomycetes</taxon>
        <taxon>Cryptosporangiales</taxon>
        <taxon>Cryptosporangiaceae</taxon>
        <taxon>Cryptosporangium</taxon>
    </lineage>
</organism>
<protein>
    <recommendedName>
        <fullName evidence="1">DUF7379 domain-containing protein</fullName>
    </recommendedName>
</protein>
<dbReference type="InterPro" id="IPR055803">
    <property type="entry name" value="DUF7379"/>
</dbReference>